<protein>
    <submittedName>
        <fullName evidence="2">Uncharacterized protein</fullName>
    </submittedName>
</protein>
<name>A0A1R3R5Q3_ASPC5</name>
<feature type="region of interest" description="Disordered" evidence="1">
    <location>
        <begin position="59"/>
        <end position="107"/>
    </location>
</feature>
<accession>A0A1R3R5Q3</accession>
<dbReference type="EMBL" id="KV907734">
    <property type="protein sequence ID" value="OOF89812.1"/>
    <property type="molecule type" value="Genomic_DNA"/>
</dbReference>
<proteinExistence type="predicted"/>
<keyword evidence="3" id="KW-1185">Reference proteome</keyword>
<organism evidence="2 3">
    <name type="scientific">Aspergillus carbonarius (strain ITEM 5010)</name>
    <dbReference type="NCBI Taxonomy" id="602072"/>
    <lineage>
        <taxon>Eukaryota</taxon>
        <taxon>Fungi</taxon>
        <taxon>Dikarya</taxon>
        <taxon>Ascomycota</taxon>
        <taxon>Pezizomycotina</taxon>
        <taxon>Eurotiomycetes</taxon>
        <taxon>Eurotiomycetidae</taxon>
        <taxon>Eurotiales</taxon>
        <taxon>Aspergillaceae</taxon>
        <taxon>Aspergillus</taxon>
        <taxon>Aspergillus subgen. Circumdati</taxon>
    </lineage>
</organism>
<evidence type="ECO:0000256" key="1">
    <source>
        <dbReference type="SAM" id="MobiDB-lite"/>
    </source>
</evidence>
<gene>
    <name evidence="2" type="ORF">ASPCADRAFT_11275</name>
</gene>
<dbReference type="Proteomes" id="UP000188318">
    <property type="component" value="Unassembled WGS sequence"/>
</dbReference>
<evidence type="ECO:0000313" key="2">
    <source>
        <dbReference type="EMBL" id="OOF89812.1"/>
    </source>
</evidence>
<dbReference type="AlphaFoldDB" id="A0A1R3R5Q3"/>
<sequence>MHLYPVSCILRCWEKHDGGPQPDDMPISGRMSIFSSASAPSVKDQEPSQTRLCHGAIRIIPNPAGPEPPERVNSRNWHDEGSDERNNPVGQTGEKPWDPTKQNHPGQ</sequence>
<reference evidence="3" key="1">
    <citation type="journal article" date="2017" name="Genome Biol.">
        <title>Comparative genomics reveals high biological diversity and specific adaptations in the industrially and medically important fungal genus Aspergillus.</title>
        <authorList>
            <person name="de Vries R.P."/>
            <person name="Riley R."/>
            <person name="Wiebenga A."/>
            <person name="Aguilar-Osorio G."/>
            <person name="Amillis S."/>
            <person name="Uchima C.A."/>
            <person name="Anderluh G."/>
            <person name="Asadollahi M."/>
            <person name="Askin M."/>
            <person name="Barry K."/>
            <person name="Battaglia E."/>
            <person name="Bayram O."/>
            <person name="Benocci T."/>
            <person name="Braus-Stromeyer S.A."/>
            <person name="Caldana C."/>
            <person name="Canovas D."/>
            <person name="Cerqueira G.C."/>
            <person name="Chen F."/>
            <person name="Chen W."/>
            <person name="Choi C."/>
            <person name="Clum A."/>
            <person name="Dos Santos R.A."/>
            <person name="Damasio A.R."/>
            <person name="Diallinas G."/>
            <person name="Emri T."/>
            <person name="Fekete E."/>
            <person name="Flipphi M."/>
            <person name="Freyberg S."/>
            <person name="Gallo A."/>
            <person name="Gournas C."/>
            <person name="Habgood R."/>
            <person name="Hainaut M."/>
            <person name="Harispe M.L."/>
            <person name="Henrissat B."/>
            <person name="Hilden K.S."/>
            <person name="Hope R."/>
            <person name="Hossain A."/>
            <person name="Karabika E."/>
            <person name="Karaffa L."/>
            <person name="Karanyi Z."/>
            <person name="Krasevec N."/>
            <person name="Kuo A."/>
            <person name="Kusch H."/>
            <person name="LaButti K."/>
            <person name="Lagendijk E.L."/>
            <person name="Lapidus A."/>
            <person name="Levasseur A."/>
            <person name="Lindquist E."/>
            <person name="Lipzen A."/>
            <person name="Logrieco A.F."/>
            <person name="MacCabe A."/>
            <person name="Maekelae M.R."/>
            <person name="Malavazi I."/>
            <person name="Melin P."/>
            <person name="Meyer V."/>
            <person name="Mielnichuk N."/>
            <person name="Miskei M."/>
            <person name="Molnar A.P."/>
            <person name="Mule G."/>
            <person name="Ngan C.Y."/>
            <person name="Orejas M."/>
            <person name="Orosz E."/>
            <person name="Ouedraogo J.P."/>
            <person name="Overkamp K.M."/>
            <person name="Park H.-S."/>
            <person name="Perrone G."/>
            <person name="Piumi F."/>
            <person name="Punt P.J."/>
            <person name="Ram A.F."/>
            <person name="Ramon A."/>
            <person name="Rauscher S."/>
            <person name="Record E."/>
            <person name="Riano-Pachon D.M."/>
            <person name="Robert V."/>
            <person name="Roehrig J."/>
            <person name="Ruller R."/>
            <person name="Salamov A."/>
            <person name="Salih N.S."/>
            <person name="Samson R.A."/>
            <person name="Sandor E."/>
            <person name="Sanguinetti M."/>
            <person name="Schuetze T."/>
            <person name="Sepcic K."/>
            <person name="Shelest E."/>
            <person name="Sherlock G."/>
            <person name="Sophianopoulou V."/>
            <person name="Squina F.M."/>
            <person name="Sun H."/>
            <person name="Susca A."/>
            <person name="Todd R.B."/>
            <person name="Tsang A."/>
            <person name="Unkles S.E."/>
            <person name="van de Wiele N."/>
            <person name="van Rossen-Uffink D."/>
            <person name="Oliveira J.V."/>
            <person name="Vesth T.C."/>
            <person name="Visser J."/>
            <person name="Yu J.-H."/>
            <person name="Zhou M."/>
            <person name="Andersen M.R."/>
            <person name="Archer D.B."/>
            <person name="Baker S.E."/>
            <person name="Benoit I."/>
            <person name="Brakhage A.A."/>
            <person name="Braus G.H."/>
            <person name="Fischer R."/>
            <person name="Frisvad J.C."/>
            <person name="Goldman G.H."/>
            <person name="Houbraken J."/>
            <person name="Oakley B."/>
            <person name="Pocsi I."/>
            <person name="Scazzocchio C."/>
            <person name="Seiboth B."/>
            <person name="vanKuyk P.A."/>
            <person name="Wortman J."/>
            <person name="Dyer P.S."/>
            <person name="Grigoriev I.V."/>
        </authorList>
    </citation>
    <scope>NUCLEOTIDE SEQUENCE [LARGE SCALE GENOMIC DNA]</scope>
    <source>
        <strain evidence="3">ITEM 5010</strain>
    </source>
</reference>
<dbReference type="VEuPathDB" id="FungiDB:ASPCADRAFT_11275"/>
<evidence type="ECO:0000313" key="3">
    <source>
        <dbReference type="Proteomes" id="UP000188318"/>
    </source>
</evidence>
<feature type="compositionally biased region" description="Basic and acidic residues" evidence="1">
    <location>
        <begin position="68"/>
        <end position="86"/>
    </location>
</feature>